<feature type="region of interest" description="Disordered" evidence="1">
    <location>
        <begin position="107"/>
        <end position="127"/>
    </location>
</feature>
<sequence>MEESGFDTVRSSARPWAQYITPVQQQQQQQQQLHQQSGAASPSLLTRHSPKTPQSAYMARGIMPSPMQLNISLPGSNSISIPSTPTASLPPHSSLLALEAKSAGRDIGQHIQQHQKQKQKPHSQHHLRLDIASEDKWRRLGARVLPVFNGDRLQSTVEENTEVVRSCLRSDMDSAWPELHNILRMGMASLVRILYRSLNIAPKFESGEHGRPWRTTLAMLSISGIANHDGLHPHVFVDGLAGIWETLFSHALPFLEGVFLPLSQFGIASPSSAGSLPSASLRNTNSRGPSVRHVTLIHFRDAIVVPLLGQLDKIAGMARVQGVHVADAWAYYQSLCVVLQMLTVLAALAPGERGQLHNTARTLSLALQS</sequence>
<feature type="compositionally biased region" description="Polar residues" evidence="1">
    <location>
        <begin position="37"/>
        <end position="51"/>
    </location>
</feature>
<feature type="region of interest" description="Disordered" evidence="1">
    <location>
        <begin position="21"/>
        <end position="51"/>
    </location>
</feature>
<accession>A0A9W8FX92</accession>
<evidence type="ECO:0000256" key="1">
    <source>
        <dbReference type="SAM" id="MobiDB-lite"/>
    </source>
</evidence>
<gene>
    <name evidence="2" type="ORF">GGI25_006239</name>
</gene>
<feature type="compositionally biased region" description="Basic residues" evidence="1">
    <location>
        <begin position="113"/>
        <end position="126"/>
    </location>
</feature>
<name>A0A9W8FX92_9FUNG</name>
<dbReference type="AlphaFoldDB" id="A0A9W8FX92"/>
<protein>
    <submittedName>
        <fullName evidence="2">Uncharacterized protein</fullName>
    </submittedName>
</protein>
<dbReference type="OrthoDB" id="2290221at2759"/>
<dbReference type="Proteomes" id="UP001151518">
    <property type="component" value="Unassembled WGS sequence"/>
</dbReference>
<evidence type="ECO:0000313" key="3">
    <source>
        <dbReference type="Proteomes" id="UP001151518"/>
    </source>
</evidence>
<reference evidence="2" key="1">
    <citation type="submission" date="2022-07" db="EMBL/GenBank/DDBJ databases">
        <title>Phylogenomic reconstructions and comparative analyses of Kickxellomycotina fungi.</title>
        <authorList>
            <person name="Reynolds N.K."/>
            <person name="Stajich J.E."/>
            <person name="Barry K."/>
            <person name="Grigoriev I.V."/>
            <person name="Crous P."/>
            <person name="Smith M.E."/>
        </authorList>
    </citation>
    <scope>NUCLEOTIDE SEQUENCE</scope>
    <source>
        <strain evidence="2">NRRL 3115</strain>
    </source>
</reference>
<dbReference type="GO" id="GO:0031932">
    <property type="term" value="C:TORC2 complex"/>
    <property type="evidence" value="ECO:0007669"/>
    <property type="project" value="TreeGrafter"/>
</dbReference>
<dbReference type="InterPro" id="IPR013745">
    <property type="entry name" value="Bit61/PRR5"/>
</dbReference>
<dbReference type="EMBL" id="JANBTW010000160">
    <property type="protein sequence ID" value="KAJ2669182.1"/>
    <property type="molecule type" value="Genomic_DNA"/>
</dbReference>
<dbReference type="PANTHER" id="PTHR32428">
    <property type="entry name" value="TARGET OF RAPAMYCIN COMPLEX 2 SUBUNIT BIT61-RELATED"/>
    <property type="match status" value="1"/>
</dbReference>
<dbReference type="PANTHER" id="PTHR32428:SF2">
    <property type="entry name" value="TARGET OF RAPAMYCIN COMPLEX 2 SUBUNIT BIT61-RELATED"/>
    <property type="match status" value="1"/>
</dbReference>
<dbReference type="GO" id="GO:0038203">
    <property type="term" value="P:TORC2 signaling"/>
    <property type="evidence" value="ECO:0007669"/>
    <property type="project" value="TreeGrafter"/>
</dbReference>
<evidence type="ECO:0000313" key="2">
    <source>
        <dbReference type="EMBL" id="KAJ2669182.1"/>
    </source>
</evidence>
<dbReference type="Pfam" id="PF08539">
    <property type="entry name" value="HbrB"/>
    <property type="match status" value="1"/>
</dbReference>
<feature type="compositionally biased region" description="Low complexity" evidence="1">
    <location>
        <begin position="24"/>
        <end position="36"/>
    </location>
</feature>
<organism evidence="2 3">
    <name type="scientific">Coemansia spiralis</name>
    <dbReference type="NCBI Taxonomy" id="417178"/>
    <lineage>
        <taxon>Eukaryota</taxon>
        <taxon>Fungi</taxon>
        <taxon>Fungi incertae sedis</taxon>
        <taxon>Zoopagomycota</taxon>
        <taxon>Kickxellomycotina</taxon>
        <taxon>Kickxellomycetes</taxon>
        <taxon>Kickxellales</taxon>
        <taxon>Kickxellaceae</taxon>
        <taxon>Coemansia</taxon>
    </lineage>
</organism>
<comment type="caution">
    <text evidence="2">The sequence shown here is derived from an EMBL/GenBank/DDBJ whole genome shotgun (WGS) entry which is preliminary data.</text>
</comment>
<proteinExistence type="predicted"/>